<evidence type="ECO:0000259" key="1">
    <source>
        <dbReference type="Pfam" id="PF00814"/>
    </source>
</evidence>
<dbReference type="GO" id="GO:0002949">
    <property type="term" value="P:tRNA threonylcarbamoyladenosine modification"/>
    <property type="evidence" value="ECO:0007669"/>
    <property type="project" value="InterPro"/>
</dbReference>
<dbReference type="GO" id="GO:0008233">
    <property type="term" value="F:peptidase activity"/>
    <property type="evidence" value="ECO:0007669"/>
    <property type="project" value="UniProtKB-KW"/>
</dbReference>
<comment type="caution">
    <text evidence="2">The sequence shown here is derived from an EMBL/GenBank/DDBJ whole genome shotgun (WGS) entry which is preliminary data.</text>
</comment>
<feature type="domain" description="Gcp-like" evidence="1">
    <location>
        <begin position="37"/>
        <end position="134"/>
    </location>
</feature>
<accession>G4CRR2</accession>
<dbReference type="CDD" id="cd24032">
    <property type="entry name" value="ASKHA_NBD_TsaB"/>
    <property type="match status" value="1"/>
</dbReference>
<dbReference type="AlphaFoldDB" id="G4CRR2"/>
<gene>
    <name evidence="2" type="ORF">HMPREF9370_1772</name>
</gene>
<dbReference type="NCBIfam" id="TIGR03725">
    <property type="entry name" value="T6A_YeaZ"/>
    <property type="match status" value="1"/>
</dbReference>
<reference evidence="2 3" key="1">
    <citation type="submission" date="2011-06" db="EMBL/GenBank/DDBJ databases">
        <authorList>
            <person name="Muzny D."/>
            <person name="Qin X."/>
            <person name="Deng J."/>
            <person name="Jiang H."/>
            <person name="Liu Y."/>
            <person name="Qu J."/>
            <person name="Song X.-Z."/>
            <person name="Zhang L."/>
            <person name="Thornton R."/>
            <person name="Coyle M."/>
            <person name="Francisco L."/>
            <person name="Jackson L."/>
            <person name="Javaid M."/>
            <person name="Korchina V."/>
            <person name="Kovar C."/>
            <person name="Mata R."/>
            <person name="Mathew T."/>
            <person name="Ngo R."/>
            <person name="Nguyen L."/>
            <person name="Nguyen N."/>
            <person name="Okwuonu G."/>
            <person name="Ongeri F."/>
            <person name="Pham C."/>
            <person name="Simmons D."/>
            <person name="Wilczek-Boney K."/>
            <person name="Hale W."/>
            <person name="Jakkamsetti A."/>
            <person name="Pham P."/>
            <person name="Ruth R."/>
            <person name="San Lucas F."/>
            <person name="Warren J."/>
            <person name="Zhang J."/>
            <person name="Zhao Z."/>
            <person name="Zhou C."/>
            <person name="Zhu D."/>
            <person name="Lee S."/>
            <person name="Bess C."/>
            <person name="Blankenburg K."/>
            <person name="Forbes L."/>
            <person name="Fu Q."/>
            <person name="Gubbala S."/>
            <person name="Hirani K."/>
            <person name="Jayaseelan J.C."/>
            <person name="Lara F."/>
            <person name="Munidasa M."/>
            <person name="Palculict T."/>
            <person name="Patil S."/>
            <person name="Pu L.-L."/>
            <person name="Saada N."/>
            <person name="Tang L."/>
            <person name="Weissenberger G."/>
            <person name="Zhu Y."/>
            <person name="Hemphill L."/>
            <person name="Shang Y."/>
            <person name="Youmans B."/>
            <person name="Ayvaz T."/>
            <person name="Ross M."/>
            <person name="Santibanez J."/>
            <person name="Aqrawi P."/>
            <person name="Gross S."/>
            <person name="Joshi V."/>
            <person name="Fowler G."/>
            <person name="Nazareth L."/>
            <person name="Reid J."/>
            <person name="Worley K."/>
            <person name="Petrosino J."/>
            <person name="Highlander S."/>
            <person name="Gibbs R."/>
        </authorList>
    </citation>
    <scope>NUCLEOTIDE SEQUENCE [LARGE SCALE GENOMIC DNA]</scope>
    <source>
        <strain evidence="2 3">9715</strain>
    </source>
</reference>
<dbReference type="InterPro" id="IPR022496">
    <property type="entry name" value="T6A_TsaB"/>
</dbReference>
<name>G4CRR2_9NEIS</name>
<dbReference type="Proteomes" id="UP000005336">
    <property type="component" value="Unassembled WGS sequence"/>
</dbReference>
<dbReference type="HOGENOM" id="CLU_064886_2_0_4"/>
<evidence type="ECO:0000313" key="2">
    <source>
        <dbReference type="EMBL" id="EGZ45213.1"/>
    </source>
</evidence>
<organism evidence="2 3">
    <name type="scientific">Neisseria wadsworthii 9715</name>
    <dbReference type="NCBI Taxonomy" id="1030841"/>
    <lineage>
        <taxon>Bacteria</taxon>
        <taxon>Pseudomonadati</taxon>
        <taxon>Pseudomonadota</taxon>
        <taxon>Betaproteobacteria</taxon>
        <taxon>Neisseriales</taxon>
        <taxon>Neisseriaceae</taxon>
        <taxon>Neisseria</taxon>
    </lineage>
</organism>
<dbReference type="GO" id="GO:0006508">
    <property type="term" value="P:proteolysis"/>
    <property type="evidence" value="ECO:0007669"/>
    <property type="project" value="UniProtKB-KW"/>
</dbReference>
<dbReference type="Pfam" id="PF00814">
    <property type="entry name" value="TsaD"/>
    <property type="match status" value="1"/>
</dbReference>
<keyword evidence="2" id="KW-0645">Protease</keyword>
<sequence length="227" mass="24093">MTMQADFSKPVLAIDTSTSFLSLALRANGQTFLFHEEAGNRQSDLILPQIGRLLEQAGIAAADLGAIVYAQGPGAFTGLRIGAAVAQGLAAPYGTLLIGIPCLDAVAYQIPDAECVLAVTDARMGEVFYAWFDTKHHRRLSDYQVGKAADTALPANTQNPQGIGNAFALPEPPLFDGTPDMPTAETYLNLAQSGRYPAQDAAAAELLYVRNKIALTAKEQAERKAQG</sequence>
<dbReference type="InterPro" id="IPR000905">
    <property type="entry name" value="Gcp-like_dom"/>
</dbReference>
<protein>
    <submittedName>
        <fullName evidence="2">Glycoprotease</fullName>
    </submittedName>
</protein>
<dbReference type="GO" id="GO:0005829">
    <property type="term" value="C:cytosol"/>
    <property type="evidence" value="ECO:0007669"/>
    <property type="project" value="TreeGrafter"/>
</dbReference>
<keyword evidence="2" id="KW-0378">Hydrolase</keyword>
<dbReference type="EMBL" id="AGAZ01000061">
    <property type="protein sequence ID" value="EGZ45213.1"/>
    <property type="molecule type" value="Genomic_DNA"/>
</dbReference>
<evidence type="ECO:0000313" key="3">
    <source>
        <dbReference type="Proteomes" id="UP000005336"/>
    </source>
</evidence>
<dbReference type="Gene3D" id="3.30.420.40">
    <property type="match status" value="2"/>
</dbReference>
<proteinExistence type="predicted"/>
<dbReference type="STRING" id="1030841.HMPREF9370_1772"/>
<dbReference type="SUPFAM" id="SSF53067">
    <property type="entry name" value="Actin-like ATPase domain"/>
    <property type="match status" value="2"/>
</dbReference>
<dbReference type="PANTHER" id="PTHR11735">
    <property type="entry name" value="TRNA N6-ADENOSINE THREONYLCARBAMOYLTRANSFERASE"/>
    <property type="match status" value="1"/>
</dbReference>
<keyword evidence="3" id="KW-1185">Reference proteome</keyword>
<dbReference type="PANTHER" id="PTHR11735:SF11">
    <property type="entry name" value="TRNA THREONYLCARBAMOYLADENOSINE BIOSYNTHESIS PROTEIN TSAB"/>
    <property type="match status" value="1"/>
</dbReference>
<dbReference type="PATRIC" id="fig|1030841.3.peg.1762"/>
<dbReference type="InterPro" id="IPR043129">
    <property type="entry name" value="ATPase_NBD"/>
</dbReference>